<dbReference type="SMART" id="SM00346">
    <property type="entry name" value="HTH_ICLR"/>
    <property type="match status" value="1"/>
</dbReference>
<dbReference type="SUPFAM" id="SSF46785">
    <property type="entry name" value="Winged helix' DNA-binding domain"/>
    <property type="match status" value="1"/>
</dbReference>
<dbReference type="InterPro" id="IPR050707">
    <property type="entry name" value="HTH_MetabolicPath_Reg"/>
</dbReference>
<dbReference type="PANTHER" id="PTHR30136:SF24">
    <property type="entry name" value="HTH-TYPE TRANSCRIPTIONAL REPRESSOR ALLR"/>
    <property type="match status" value="1"/>
</dbReference>
<evidence type="ECO:0000256" key="1">
    <source>
        <dbReference type="ARBA" id="ARBA00023015"/>
    </source>
</evidence>
<dbReference type="EMBL" id="MWIH01000006">
    <property type="protein sequence ID" value="OQO90799.1"/>
    <property type="molecule type" value="Genomic_DNA"/>
</dbReference>
<protein>
    <submittedName>
        <fullName evidence="6">IclR family transcriptional regulator</fullName>
    </submittedName>
</protein>
<organism evidence="6 7">
    <name type="scientific">Saccharomonospora piscinae</name>
    <dbReference type="NCBI Taxonomy" id="687388"/>
    <lineage>
        <taxon>Bacteria</taxon>
        <taxon>Bacillati</taxon>
        <taxon>Actinomycetota</taxon>
        <taxon>Actinomycetes</taxon>
        <taxon>Pseudonocardiales</taxon>
        <taxon>Pseudonocardiaceae</taxon>
        <taxon>Saccharomonospora</taxon>
    </lineage>
</organism>
<dbReference type="PROSITE" id="PS51078">
    <property type="entry name" value="ICLR_ED"/>
    <property type="match status" value="1"/>
</dbReference>
<dbReference type="SUPFAM" id="SSF55781">
    <property type="entry name" value="GAF domain-like"/>
    <property type="match status" value="1"/>
</dbReference>
<dbReference type="InterPro" id="IPR005471">
    <property type="entry name" value="Tscrpt_reg_IclR_N"/>
</dbReference>
<dbReference type="Gene3D" id="3.30.450.40">
    <property type="match status" value="1"/>
</dbReference>
<dbReference type="InterPro" id="IPR036388">
    <property type="entry name" value="WH-like_DNA-bd_sf"/>
</dbReference>
<keyword evidence="3" id="KW-0804">Transcription</keyword>
<proteinExistence type="predicted"/>
<feature type="domain" description="HTH iclR-type" evidence="4">
    <location>
        <begin position="6"/>
        <end position="67"/>
    </location>
</feature>
<keyword evidence="7" id="KW-1185">Reference proteome</keyword>
<dbReference type="GO" id="GO:0003700">
    <property type="term" value="F:DNA-binding transcription factor activity"/>
    <property type="evidence" value="ECO:0007669"/>
    <property type="project" value="TreeGrafter"/>
</dbReference>
<evidence type="ECO:0000313" key="7">
    <source>
        <dbReference type="Proteomes" id="UP000192591"/>
    </source>
</evidence>
<dbReference type="RefSeq" id="WP_081192912.1">
    <property type="nucleotide sequence ID" value="NZ_MWIH01000006.1"/>
</dbReference>
<gene>
    <name evidence="6" type="ORF">B1813_14815</name>
</gene>
<sequence>MSGEGSLTLDRGLALLQAVADAAGSSTTVTELADVVGTSRAAVYRLLVPLVERGLVWRDGSHVRLGAGVLRLAEQMLPRVRAAARPVLRGLADATGATAHLSMAEGDQVHVVAVAEPSWTTFHVAYRLGSRHPASRGAVGKALALRPKGRGWAAASGDPQPGIHGVATPVRGVVGIRAALGVVSLTPLDNALVGAQAQEAAGALAASLRG</sequence>
<dbReference type="PANTHER" id="PTHR30136">
    <property type="entry name" value="HELIX-TURN-HELIX TRANSCRIPTIONAL REGULATOR, ICLR FAMILY"/>
    <property type="match status" value="1"/>
</dbReference>
<dbReference type="STRING" id="1962155.B1813_14815"/>
<dbReference type="AlphaFoldDB" id="A0A1V9A0Y5"/>
<comment type="caution">
    <text evidence="6">The sequence shown here is derived from an EMBL/GenBank/DDBJ whole genome shotgun (WGS) entry which is preliminary data.</text>
</comment>
<feature type="domain" description="IclR-ED" evidence="5">
    <location>
        <begin position="68"/>
        <end position="210"/>
    </location>
</feature>
<keyword evidence="1" id="KW-0805">Transcription regulation</keyword>
<dbReference type="Gene3D" id="1.10.10.10">
    <property type="entry name" value="Winged helix-like DNA-binding domain superfamily/Winged helix DNA-binding domain"/>
    <property type="match status" value="1"/>
</dbReference>
<keyword evidence="2" id="KW-0238">DNA-binding</keyword>
<dbReference type="InterPro" id="IPR014757">
    <property type="entry name" value="Tscrpt_reg_IclR_C"/>
</dbReference>
<dbReference type="InterPro" id="IPR029016">
    <property type="entry name" value="GAF-like_dom_sf"/>
</dbReference>
<evidence type="ECO:0000256" key="2">
    <source>
        <dbReference type="ARBA" id="ARBA00023125"/>
    </source>
</evidence>
<evidence type="ECO:0000259" key="5">
    <source>
        <dbReference type="PROSITE" id="PS51078"/>
    </source>
</evidence>
<reference evidence="6 7" key="1">
    <citation type="submission" date="2017-02" db="EMBL/GenBank/DDBJ databases">
        <title>Draft genome of Saccharomonospora sp. 154.</title>
        <authorList>
            <person name="Alonso-Carmona G.S."/>
            <person name="De La Haba R."/>
            <person name="Vera-Gargallo B."/>
            <person name="Sandoval-Trujillo A.H."/>
            <person name="Ramirez-Duran N."/>
            <person name="Ventosa A."/>
        </authorList>
    </citation>
    <scope>NUCLEOTIDE SEQUENCE [LARGE SCALE GENOMIC DNA]</scope>
    <source>
        <strain evidence="6 7">LRS4.154</strain>
    </source>
</reference>
<dbReference type="GO" id="GO:0003677">
    <property type="term" value="F:DNA binding"/>
    <property type="evidence" value="ECO:0007669"/>
    <property type="project" value="UniProtKB-KW"/>
</dbReference>
<dbReference type="InterPro" id="IPR036390">
    <property type="entry name" value="WH_DNA-bd_sf"/>
</dbReference>
<dbReference type="Pfam" id="PF01614">
    <property type="entry name" value="IclR_C"/>
    <property type="match status" value="1"/>
</dbReference>
<dbReference type="Proteomes" id="UP000192591">
    <property type="component" value="Unassembled WGS sequence"/>
</dbReference>
<dbReference type="GO" id="GO:0045892">
    <property type="term" value="P:negative regulation of DNA-templated transcription"/>
    <property type="evidence" value="ECO:0007669"/>
    <property type="project" value="TreeGrafter"/>
</dbReference>
<accession>A0A1V9A0Y5</accession>
<name>A0A1V9A0Y5_SACPI</name>
<dbReference type="Pfam" id="PF09339">
    <property type="entry name" value="HTH_IclR"/>
    <property type="match status" value="1"/>
</dbReference>
<evidence type="ECO:0000256" key="3">
    <source>
        <dbReference type="ARBA" id="ARBA00023163"/>
    </source>
</evidence>
<evidence type="ECO:0000313" key="6">
    <source>
        <dbReference type="EMBL" id="OQO90799.1"/>
    </source>
</evidence>
<dbReference type="PROSITE" id="PS51077">
    <property type="entry name" value="HTH_ICLR"/>
    <property type="match status" value="1"/>
</dbReference>
<evidence type="ECO:0000259" key="4">
    <source>
        <dbReference type="PROSITE" id="PS51077"/>
    </source>
</evidence>